<keyword evidence="11" id="KW-1185">Reference proteome</keyword>
<evidence type="ECO:0000259" key="10">
    <source>
        <dbReference type="Pfam" id="PF00007"/>
    </source>
</evidence>
<dbReference type="PROSITE" id="PS00261">
    <property type="entry name" value="GLYCO_HORMONE_BETA_1"/>
    <property type="match status" value="1"/>
</dbReference>
<dbReference type="GO" id="GO:0005737">
    <property type="term" value="C:cytoplasm"/>
    <property type="evidence" value="ECO:0007669"/>
    <property type="project" value="TreeGrafter"/>
</dbReference>
<organism evidence="11 12">
    <name type="scientific">Chanos chanos</name>
    <name type="common">Milkfish</name>
    <name type="synonym">Mugil chanos</name>
    <dbReference type="NCBI Taxonomy" id="29144"/>
    <lineage>
        <taxon>Eukaryota</taxon>
        <taxon>Metazoa</taxon>
        <taxon>Chordata</taxon>
        <taxon>Craniata</taxon>
        <taxon>Vertebrata</taxon>
        <taxon>Euteleostomi</taxon>
        <taxon>Actinopterygii</taxon>
        <taxon>Neopterygii</taxon>
        <taxon>Teleostei</taxon>
        <taxon>Ostariophysi</taxon>
        <taxon>Gonorynchiformes</taxon>
        <taxon>Chanidae</taxon>
        <taxon>Chanos</taxon>
    </lineage>
</organism>
<evidence type="ECO:0000256" key="8">
    <source>
        <dbReference type="ARBA" id="ARBA00023180"/>
    </source>
</evidence>
<dbReference type="SMART" id="SM00068">
    <property type="entry name" value="GHB"/>
    <property type="match status" value="1"/>
</dbReference>
<evidence type="ECO:0000256" key="1">
    <source>
        <dbReference type="ARBA" id="ARBA00003920"/>
    </source>
</evidence>
<keyword evidence="7" id="KW-1015">Disulfide bond</keyword>
<feature type="domain" description="Glycoprotein hormone subunit beta" evidence="10">
    <location>
        <begin position="22"/>
        <end position="125"/>
    </location>
</feature>
<evidence type="ECO:0000313" key="11">
    <source>
        <dbReference type="Proteomes" id="UP000504632"/>
    </source>
</evidence>
<gene>
    <name evidence="12" type="primary">fshb</name>
</gene>
<keyword evidence="5" id="KW-0964">Secreted</keyword>
<dbReference type="GO" id="GO:0005615">
    <property type="term" value="C:extracellular space"/>
    <property type="evidence" value="ECO:0007669"/>
    <property type="project" value="TreeGrafter"/>
</dbReference>
<dbReference type="Proteomes" id="UP000504632">
    <property type="component" value="Chromosome 2"/>
</dbReference>
<dbReference type="AlphaFoldDB" id="A0A6J2X0A5"/>
<dbReference type="SUPFAM" id="SSF57501">
    <property type="entry name" value="Cystine-knot cytokines"/>
    <property type="match status" value="1"/>
</dbReference>
<name>A0A6J2X0A5_CHACN</name>
<keyword evidence="9" id="KW-0732">Signal</keyword>
<dbReference type="GO" id="GO:2000866">
    <property type="term" value="P:positive regulation of estradiol secretion"/>
    <property type="evidence" value="ECO:0007669"/>
    <property type="project" value="UniProtKB-ARBA"/>
</dbReference>
<evidence type="ECO:0000256" key="2">
    <source>
        <dbReference type="ARBA" id="ARBA00004613"/>
    </source>
</evidence>
<dbReference type="Pfam" id="PF00007">
    <property type="entry name" value="Cys_knot"/>
    <property type="match status" value="1"/>
</dbReference>
<keyword evidence="8" id="KW-0325">Glycoprotein</keyword>
<dbReference type="GO" id="GO:0030728">
    <property type="term" value="P:ovulation"/>
    <property type="evidence" value="ECO:0007669"/>
    <property type="project" value="TreeGrafter"/>
</dbReference>
<evidence type="ECO:0000256" key="9">
    <source>
        <dbReference type="SAM" id="SignalP"/>
    </source>
</evidence>
<evidence type="ECO:0000256" key="5">
    <source>
        <dbReference type="ARBA" id="ARBA00022525"/>
    </source>
</evidence>
<dbReference type="InParanoid" id="A0A6J2X0A5"/>
<evidence type="ECO:0000256" key="3">
    <source>
        <dbReference type="ARBA" id="ARBA00006552"/>
    </source>
</evidence>
<dbReference type="RefSeq" id="XP_030650015.1">
    <property type="nucleotide sequence ID" value="XM_030794155.1"/>
</dbReference>
<dbReference type="GO" id="GO:2000836">
    <property type="term" value="P:positive regulation of androgen secretion"/>
    <property type="evidence" value="ECO:0007669"/>
    <property type="project" value="UniProtKB-ARBA"/>
</dbReference>
<dbReference type="FunCoup" id="A0A6J2X0A5">
    <property type="interactions" value="9"/>
</dbReference>
<feature type="chain" id="PRO_5027059859" evidence="9">
    <location>
        <begin position="17"/>
        <end position="128"/>
    </location>
</feature>
<dbReference type="PANTHER" id="PTHR11515:SF11">
    <property type="entry name" value="LUTROPIN SUBUNIT BETA"/>
    <property type="match status" value="1"/>
</dbReference>
<keyword evidence="6" id="KW-0372">Hormone</keyword>
<accession>A0A6J2X0A5</accession>
<dbReference type="InterPro" id="IPR001545">
    <property type="entry name" value="Gonadotropin_bsu"/>
</dbReference>
<evidence type="ECO:0000256" key="4">
    <source>
        <dbReference type="ARBA" id="ARBA00011870"/>
    </source>
</evidence>
<evidence type="ECO:0000313" key="12">
    <source>
        <dbReference type="RefSeq" id="XP_030650015.1"/>
    </source>
</evidence>
<reference evidence="12" key="1">
    <citation type="submission" date="2025-08" db="UniProtKB">
        <authorList>
            <consortium name="RefSeq"/>
        </authorList>
    </citation>
    <scope>IDENTIFICATION</scope>
</reference>
<dbReference type="PANTHER" id="PTHR11515">
    <property type="entry name" value="GLYCOPROTEIN HORMONE BETA CHAIN"/>
    <property type="match status" value="1"/>
</dbReference>
<dbReference type="Gene3D" id="2.10.90.10">
    <property type="entry name" value="Cystine-knot cytokines"/>
    <property type="match status" value="1"/>
</dbReference>
<comment type="subunit">
    <text evidence="4">Heterodimer of an alpha and a beta chain.</text>
</comment>
<feature type="signal peptide" evidence="9">
    <location>
        <begin position="1"/>
        <end position="16"/>
    </location>
</feature>
<dbReference type="CDD" id="cd00069">
    <property type="entry name" value="GHB_like"/>
    <property type="match status" value="1"/>
</dbReference>
<dbReference type="GO" id="GO:0005179">
    <property type="term" value="F:hormone activity"/>
    <property type="evidence" value="ECO:0007669"/>
    <property type="project" value="UniProtKB-KW"/>
</dbReference>
<dbReference type="InterPro" id="IPR006208">
    <property type="entry name" value="Glyco_hormone_CN"/>
</dbReference>
<evidence type="ECO:0000256" key="6">
    <source>
        <dbReference type="ARBA" id="ARBA00022702"/>
    </source>
</evidence>
<dbReference type="InterPro" id="IPR018245">
    <property type="entry name" value="Gonadotropin_bsu_CS"/>
</dbReference>
<dbReference type="InterPro" id="IPR029034">
    <property type="entry name" value="Cystine-knot_cytokine"/>
</dbReference>
<dbReference type="OrthoDB" id="8903627at2759"/>
<comment type="similarity">
    <text evidence="3">Belongs to the glycoprotein hormones subunit beta family.</text>
</comment>
<sequence length="128" mass="13949">MRLPIMVTLWAVTVLAGPYCRYGCLLTNISITVENEECGSCITIDTTSCAGLCHTQERAYQSPIAPTIQNTCNFRDWTYETIQLPGCPAGVDSLFTYPVVQSCECSRCNTDSTDCGTSSMQTVACHAK</sequence>
<dbReference type="CTD" id="2488"/>
<dbReference type="GO" id="GO:0031762">
    <property type="term" value="F:follicle-stimulating hormone receptor binding"/>
    <property type="evidence" value="ECO:0007669"/>
    <property type="project" value="UniProtKB-ARBA"/>
</dbReference>
<protein>
    <submittedName>
        <fullName evidence="12">Follitropin subunit beta</fullName>
    </submittedName>
</protein>
<evidence type="ECO:0000256" key="7">
    <source>
        <dbReference type="ARBA" id="ARBA00023157"/>
    </source>
</evidence>
<comment type="subcellular location">
    <subcellularLocation>
        <location evidence="2">Secreted</location>
    </subcellularLocation>
</comment>
<comment type="function">
    <text evidence="1">Involved in gametogenesis and steroidogenesis.</text>
</comment>
<dbReference type="FunFam" id="2.10.90.10:FF:000007">
    <property type="entry name" value="Luteinizing hormone beta subunit"/>
    <property type="match status" value="1"/>
</dbReference>
<proteinExistence type="inferred from homology"/>
<dbReference type="GeneID" id="115830108"/>
<dbReference type="GO" id="GO:0010628">
    <property type="term" value="P:positive regulation of gene expression"/>
    <property type="evidence" value="ECO:0007669"/>
    <property type="project" value="UniProtKB-ARBA"/>
</dbReference>
<dbReference type="GO" id="GO:0007186">
    <property type="term" value="P:G protein-coupled receptor signaling pathway"/>
    <property type="evidence" value="ECO:0007669"/>
    <property type="project" value="TreeGrafter"/>
</dbReference>